<sequence>MTTVTTTSLSWSASWFQGAVPSADENGQDPLQHGSAVASDASESSGTDTGSAGTDALSLSSAAATYLSTQGTQIGGSTSTIQKVYDTLAQIITSSSTSDAQKWSAYVTSDEMRSEIEAHGGDAANGIETAFDQETENTPFMQTINAGLQDISSRHLTYDDNQAVSIPMERSLLYLQQTEERAQEEEAWGSSSLSINIQETTTQTASESQTSFTLSSGFSGQENILPTDALQALDNTSTPSVDTTQPYSFTPEGNTTAITGHFNSMDGINAQLDREIVDELFASPSSSGATASGTKPTDQDSVSAPVSGGQDADGTKTTTQAA</sequence>
<accession>A0A371YYC9</accession>
<dbReference type="EMBL" id="QUWV01000115">
    <property type="protein sequence ID" value="RFD19238.1"/>
    <property type="molecule type" value="Genomic_DNA"/>
</dbReference>
<name>A0A371YYC9_9PROT</name>
<feature type="compositionally biased region" description="Low complexity" evidence="1">
    <location>
        <begin position="282"/>
        <end position="296"/>
    </location>
</feature>
<dbReference type="OrthoDB" id="7258074at2"/>
<gene>
    <name evidence="2" type="ORF">DY926_12390</name>
</gene>
<feature type="region of interest" description="Disordered" evidence="1">
    <location>
        <begin position="234"/>
        <end position="255"/>
    </location>
</feature>
<feature type="region of interest" description="Disordered" evidence="1">
    <location>
        <begin position="20"/>
        <end position="53"/>
    </location>
</feature>
<comment type="caution">
    <text evidence="2">The sequence shown here is derived from an EMBL/GenBank/DDBJ whole genome shotgun (WGS) entry which is preliminary data.</text>
</comment>
<keyword evidence="3" id="KW-1185">Reference proteome</keyword>
<organism evidence="2 3">
    <name type="scientific">Komagataeibacter melaceti</name>
    <dbReference type="NCBI Taxonomy" id="2766577"/>
    <lineage>
        <taxon>Bacteria</taxon>
        <taxon>Pseudomonadati</taxon>
        <taxon>Pseudomonadota</taxon>
        <taxon>Alphaproteobacteria</taxon>
        <taxon>Acetobacterales</taxon>
        <taxon>Acetobacteraceae</taxon>
        <taxon>Komagataeibacter</taxon>
    </lineage>
</organism>
<dbReference type="Proteomes" id="UP000262371">
    <property type="component" value="Unassembled WGS sequence"/>
</dbReference>
<dbReference type="RefSeq" id="WP_116703650.1">
    <property type="nucleotide sequence ID" value="NZ_QUWV01000115.1"/>
</dbReference>
<evidence type="ECO:0000256" key="1">
    <source>
        <dbReference type="SAM" id="MobiDB-lite"/>
    </source>
</evidence>
<proteinExistence type="predicted"/>
<feature type="compositionally biased region" description="Polar residues" evidence="1">
    <location>
        <begin position="41"/>
        <end position="50"/>
    </location>
</feature>
<evidence type="ECO:0000313" key="2">
    <source>
        <dbReference type="EMBL" id="RFD19238.1"/>
    </source>
</evidence>
<evidence type="ECO:0000313" key="3">
    <source>
        <dbReference type="Proteomes" id="UP000262371"/>
    </source>
</evidence>
<reference evidence="2 3" key="1">
    <citation type="submission" date="2018-08" db="EMBL/GenBank/DDBJ databases">
        <title>Komagataeibacter sp. AV 382.</title>
        <authorList>
            <person name="Skraban J."/>
            <person name="Trcek J."/>
        </authorList>
    </citation>
    <scope>NUCLEOTIDE SEQUENCE [LARGE SCALE GENOMIC DNA]</scope>
    <source>
        <strain evidence="2 3">AV 382</strain>
    </source>
</reference>
<feature type="region of interest" description="Disordered" evidence="1">
    <location>
        <begin position="279"/>
        <end position="322"/>
    </location>
</feature>
<dbReference type="AlphaFoldDB" id="A0A371YYC9"/>
<protein>
    <submittedName>
        <fullName evidence="2">Uncharacterized protein</fullName>
    </submittedName>
</protein>